<dbReference type="Gene3D" id="1.10.287.70">
    <property type="match status" value="1"/>
</dbReference>
<organism evidence="2">
    <name type="scientific">freshwater metagenome</name>
    <dbReference type="NCBI Taxonomy" id="449393"/>
    <lineage>
        <taxon>unclassified sequences</taxon>
        <taxon>metagenomes</taxon>
        <taxon>ecological metagenomes</taxon>
    </lineage>
</organism>
<keyword evidence="1" id="KW-0812">Transmembrane</keyword>
<evidence type="ECO:0000256" key="1">
    <source>
        <dbReference type="SAM" id="Phobius"/>
    </source>
</evidence>
<protein>
    <submittedName>
        <fullName evidence="2">Unannotated protein</fullName>
    </submittedName>
</protein>
<dbReference type="AlphaFoldDB" id="A0A6J7EEC0"/>
<evidence type="ECO:0000313" key="2">
    <source>
        <dbReference type="EMBL" id="CAB4878123.1"/>
    </source>
</evidence>
<proteinExistence type="predicted"/>
<accession>A0A6J7EEC0</accession>
<name>A0A6J7EEC0_9ZZZZ</name>
<reference evidence="2" key="1">
    <citation type="submission" date="2020-05" db="EMBL/GenBank/DDBJ databases">
        <authorList>
            <person name="Chiriac C."/>
            <person name="Salcher M."/>
            <person name="Ghai R."/>
            <person name="Kavagutti S V."/>
        </authorList>
    </citation>
    <scope>NUCLEOTIDE SEQUENCE</scope>
</reference>
<dbReference type="EMBL" id="CAFBLQ010000125">
    <property type="protein sequence ID" value="CAB4878123.1"/>
    <property type="molecule type" value="Genomic_DNA"/>
</dbReference>
<gene>
    <name evidence="2" type="ORF">UFOPK3423_01120</name>
</gene>
<feature type="transmembrane region" description="Helical" evidence="1">
    <location>
        <begin position="44"/>
        <end position="61"/>
    </location>
</feature>
<feature type="transmembrane region" description="Helical" evidence="1">
    <location>
        <begin position="21"/>
        <end position="38"/>
    </location>
</feature>
<keyword evidence="1" id="KW-1133">Transmembrane helix</keyword>
<sequence length="77" mass="8717">MSEQRNENLAPVGEEIHLHGPSIQPALVAFGFILILLGIIDKRWLSIIGLVMFLWAIALWIRNSAREMRALPSDTEH</sequence>
<keyword evidence="1" id="KW-0472">Membrane</keyword>